<evidence type="ECO:0000256" key="1">
    <source>
        <dbReference type="SAM" id="MobiDB-lite"/>
    </source>
</evidence>
<protein>
    <submittedName>
        <fullName evidence="3">Uncharacterized protein</fullName>
    </submittedName>
</protein>
<dbReference type="EMBL" id="CAJNOR010013045">
    <property type="protein sequence ID" value="CAF1671137.1"/>
    <property type="molecule type" value="Genomic_DNA"/>
</dbReference>
<feature type="compositionally biased region" description="Polar residues" evidence="1">
    <location>
        <begin position="22"/>
        <end position="41"/>
    </location>
</feature>
<dbReference type="Proteomes" id="UP000663852">
    <property type="component" value="Unassembled WGS sequence"/>
</dbReference>
<sequence>MSAPVARRPTARRGIYPPPNVNLPTNNRNSQPSTNNGASQTKKQKVEDLGDQIVPECEPLASTAIVLWNLIAEPIVVSHFANATDPKNNRYTNAAIIAAYTAQAEAFIAESRRAANEQTAKNVTRNPYNNATTVIDID</sequence>
<feature type="region of interest" description="Disordered" evidence="1">
    <location>
        <begin position="1"/>
        <end position="49"/>
    </location>
</feature>
<name>A0A816GAB1_ADIRI</name>
<proteinExistence type="predicted"/>
<dbReference type="EMBL" id="CAJNOJ010001476">
    <property type="protein sequence ID" value="CAF1551759.1"/>
    <property type="molecule type" value="Genomic_DNA"/>
</dbReference>
<organism evidence="3 4">
    <name type="scientific">Adineta ricciae</name>
    <name type="common">Rotifer</name>
    <dbReference type="NCBI Taxonomy" id="249248"/>
    <lineage>
        <taxon>Eukaryota</taxon>
        <taxon>Metazoa</taxon>
        <taxon>Spiralia</taxon>
        <taxon>Gnathifera</taxon>
        <taxon>Rotifera</taxon>
        <taxon>Eurotatoria</taxon>
        <taxon>Bdelloidea</taxon>
        <taxon>Adinetida</taxon>
        <taxon>Adinetidae</taxon>
        <taxon>Adineta</taxon>
    </lineage>
</organism>
<comment type="caution">
    <text evidence="3">The sequence shown here is derived from an EMBL/GenBank/DDBJ whole genome shotgun (WGS) entry which is preliminary data.</text>
</comment>
<dbReference type="Proteomes" id="UP000663828">
    <property type="component" value="Unassembled WGS sequence"/>
</dbReference>
<evidence type="ECO:0000313" key="3">
    <source>
        <dbReference type="EMBL" id="CAF1671137.1"/>
    </source>
</evidence>
<reference evidence="3" key="1">
    <citation type="submission" date="2021-02" db="EMBL/GenBank/DDBJ databases">
        <authorList>
            <person name="Nowell W R."/>
        </authorList>
    </citation>
    <scope>NUCLEOTIDE SEQUENCE</scope>
</reference>
<evidence type="ECO:0000313" key="4">
    <source>
        <dbReference type="Proteomes" id="UP000663828"/>
    </source>
</evidence>
<accession>A0A816GAB1</accession>
<gene>
    <name evidence="2" type="ORF">EDS130_LOCUS46052</name>
    <name evidence="3" type="ORF">XAT740_LOCUS58707</name>
</gene>
<dbReference type="AlphaFoldDB" id="A0A816GAB1"/>
<keyword evidence="4" id="KW-1185">Reference proteome</keyword>
<evidence type="ECO:0000313" key="2">
    <source>
        <dbReference type="EMBL" id="CAF1551759.1"/>
    </source>
</evidence>